<dbReference type="PANTHER" id="PTHR12917">
    <property type="entry name" value="ASPARTYL PROTEASE DDI-RELATED"/>
    <property type="match status" value="1"/>
</dbReference>
<dbReference type="CDD" id="cd00303">
    <property type="entry name" value="retropepsin_like"/>
    <property type="match status" value="1"/>
</dbReference>
<evidence type="ECO:0000256" key="1">
    <source>
        <dbReference type="SAM" id="MobiDB-lite"/>
    </source>
</evidence>
<dbReference type="Pfam" id="PF13975">
    <property type="entry name" value="gag-asp_proteas"/>
    <property type="match status" value="1"/>
</dbReference>
<keyword evidence="4" id="KW-1185">Reference proteome</keyword>
<dbReference type="GO" id="GO:0004190">
    <property type="term" value="F:aspartic-type endopeptidase activity"/>
    <property type="evidence" value="ECO:0007669"/>
    <property type="project" value="InterPro"/>
</dbReference>
<dbReference type="PANTHER" id="PTHR12917:SF18">
    <property type="entry name" value="DNA DAMAGE-INDUCIBLE PROTEIN 1-LIKE"/>
    <property type="match status" value="1"/>
</dbReference>
<dbReference type="InterPro" id="IPR005162">
    <property type="entry name" value="Retrotrans_gag_dom"/>
</dbReference>
<feature type="region of interest" description="Disordered" evidence="1">
    <location>
        <begin position="820"/>
        <end position="842"/>
    </location>
</feature>
<feature type="region of interest" description="Disordered" evidence="1">
    <location>
        <begin position="735"/>
        <end position="754"/>
    </location>
</feature>
<proteinExistence type="predicted"/>
<dbReference type="Proteomes" id="UP000467840">
    <property type="component" value="Unassembled WGS sequence"/>
</dbReference>
<dbReference type="Pfam" id="PF03732">
    <property type="entry name" value="Retrotrans_gag"/>
    <property type="match status" value="1"/>
</dbReference>
<gene>
    <name evidence="3" type="ORF">GH714_043940</name>
</gene>
<feature type="domain" description="Retrotransposon gag" evidence="2">
    <location>
        <begin position="260"/>
        <end position="355"/>
    </location>
</feature>
<accession>A0A6A6K0P2</accession>
<name>A0A6A6K0P2_HEVBR</name>
<sequence length="842" mass="94812">MTKSTVRIEALEKRVEEILAWVNEKPTREELTRELESVYLIVEQRDKRIEALEEKIEYLLAMVAKLSEGEGEPIELEATQDPKGEGEPIELEATQDPRGEGVPIELEATQNPRGEGVPIELEATQNPMHERNTRLGNLESRMLNLEAVASDMEELAESLKAISISHNSLVGAVDDIKEDVRETVKIIQGDLHELEGKVRLLIRAASNPITGSYEVGNTKIPEPKAFGGARDAKEVDNFLFDIELYFNATKNNSDESRLTVVPMYLTEDAKLWWRTKVEETISGQCSIASWDDFKRELKAQFYPENVAYNARCKLNDLQQTGSIREYVREFSTLMLNIKDMTGTDRLFNFLKGLKPWVKNELMRQNVKELKTALAIAESLDDYSANTSKRKFDSSPSLDNRPKWGKFSSGGVNKDYSPFEGTKSKSWGFKTRADRPTNLGREPNERGSWNDQSPRINSMIMTEPKQWKCYLCDGSHRFTDCPHKSTFNVLRAIREEEKGLKGKEQREDDSTPSMVGAIRFLGALKKQKHKPSTEKGLIYVDLWINGKAARALVDTGATDNFIADRAALQFQLNMQEDTGKIKAVNSKATNIVGVARRVSCQMGPWNGEIDFTVIPLDDFDVVIGMEFLKKARAIPIPIADCLLLMGDKPCIVPTNFISICEKKLIASLQLTRSAKNTEPTHTRDKHEIIIVTWINQVAFLRDGVARTKPREPRPRDRHVGRSVTDWTFGLMEGVATPPPASHSASESTATFRGPRQPVRHAWSTDAATGFASHPKQGAKRKRDSIAFEFRFRGYATQEPNHVTEAHSALGQQLKGIESQQFNAGAKSLPTQTTKTPLMRRHVR</sequence>
<evidence type="ECO:0000313" key="3">
    <source>
        <dbReference type="EMBL" id="KAF2281636.1"/>
    </source>
</evidence>
<dbReference type="Gene3D" id="2.40.70.10">
    <property type="entry name" value="Acid Proteases"/>
    <property type="match status" value="1"/>
</dbReference>
<dbReference type="EMBL" id="JAAGAX010000586">
    <property type="protein sequence ID" value="KAF2281636.1"/>
    <property type="molecule type" value="Genomic_DNA"/>
</dbReference>
<dbReference type="InterPro" id="IPR001969">
    <property type="entry name" value="Aspartic_peptidase_AS"/>
</dbReference>
<organism evidence="3 4">
    <name type="scientific">Hevea brasiliensis</name>
    <name type="common">Para rubber tree</name>
    <name type="synonym">Siphonia brasiliensis</name>
    <dbReference type="NCBI Taxonomy" id="3981"/>
    <lineage>
        <taxon>Eukaryota</taxon>
        <taxon>Viridiplantae</taxon>
        <taxon>Streptophyta</taxon>
        <taxon>Embryophyta</taxon>
        <taxon>Tracheophyta</taxon>
        <taxon>Spermatophyta</taxon>
        <taxon>Magnoliopsida</taxon>
        <taxon>eudicotyledons</taxon>
        <taxon>Gunneridae</taxon>
        <taxon>Pentapetalae</taxon>
        <taxon>rosids</taxon>
        <taxon>fabids</taxon>
        <taxon>Malpighiales</taxon>
        <taxon>Euphorbiaceae</taxon>
        <taxon>Crotonoideae</taxon>
        <taxon>Micrandreae</taxon>
        <taxon>Hevea</taxon>
    </lineage>
</organism>
<dbReference type="GO" id="GO:0006508">
    <property type="term" value="P:proteolysis"/>
    <property type="evidence" value="ECO:0007669"/>
    <property type="project" value="InterPro"/>
</dbReference>
<dbReference type="AlphaFoldDB" id="A0A6A6K0P2"/>
<feature type="region of interest" description="Disordered" evidence="1">
    <location>
        <begin position="426"/>
        <end position="454"/>
    </location>
</feature>
<reference evidence="3 4" key="1">
    <citation type="journal article" date="2020" name="Mol. Plant">
        <title>The Chromosome-Based Rubber Tree Genome Provides New Insights into Spurge Genome Evolution and Rubber Biosynthesis.</title>
        <authorList>
            <person name="Liu J."/>
            <person name="Shi C."/>
            <person name="Shi C.C."/>
            <person name="Li W."/>
            <person name="Zhang Q.J."/>
            <person name="Zhang Y."/>
            <person name="Li K."/>
            <person name="Lu H.F."/>
            <person name="Shi C."/>
            <person name="Zhu S.T."/>
            <person name="Xiao Z.Y."/>
            <person name="Nan H."/>
            <person name="Yue Y."/>
            <person name="Zhu X.G."/>
            <person name="Wu Y."/>
            <person name="Hong X.N."/>
            <person name="Fan G.Y."/>
            <person name="Tong Y."/>
            <person name="Zhang D."/>
            <person name="Mao C.L."/>
            <person name="Liu Y.L."/>
            <person name="Hao S.J."/>
            <person name="Liu W.Q."/>
            <person name="Lv M.Q."/>
            <person name="Zhang H.B."/>
            <person name="Liu Y."/>
            <person name="Hu-Tang G.R."/>
            <person name="Wang J.P."/>
            <person name="Wang J.H."/>
            <person name="Sun Y.H."/>
            <person name="Ni S.B."/>
            <person name="Chen W.B."/>
            <person name="Zhang X.C."/>
            <person name="Jiao Y.N."/>
            <person name="Eichler E.E."/>
            <person name="Li G.H."/>
            <person name="Liu X."/>
            <person name="Gao L.Z."/>
        </authorList>
    </citation>
    <scope>NUCLEOTIDE SEQUENCE [LARGE SCALE GENOMIC DNA]</scope>
    <source>
        <strain evidence="4">cv. GT1</strain>
        <tissue evidence="3">Leaf</tissue>
    </source>
</reference>
<dbReference type="SUPFAM" id="SSF50630">
    <property type="entry name" value="Acid proteases"/>
    <property type="match status" value="1"/>
</dbReference>
<dbReference type="InterPro" id="IPR021109">
    <property type="entry name" value="Peptidase_aspartic_dom_sf"/>
</dbReference>
<comment type="caution">
    <text evidence="3">The sequence shown here is derived from an EMBL/GenBank/DDBJ whole genome shotgun (WGS) entry which is preliminary data.</text>
</comment>
<evidence type="ECO:0000313" key="4">
    <source>
        <dbReference type="Proteomes" id="UP000467840"/>
    </source>
</evidence>
<evidence type="ECO:0000259" key="2">
    <source>
        <dbReference type="Pfam" id="PF03732"/>
    </source>
</evidence>
<dbReference type="PROSITE" id="PS00141">
    <property type="entry name" value="ASP_PROTEASE"/>
    <property type="match status" value="1"/>
</dbReference>
<protein>
    <recommendedName>
        <fullName evidence="2">Retrotransposon gag domain-containing protein</fullName>
    </recommendedName>
</protein>
<feature type="compositionally biased region" description="Polar residues" evidence="1">
    <location>
        <begin position="820"/>
        <end position="834"/>
    </location>
</feature>